<organism evidence="1 2">
    <name type="scientific">Thiothrix lacustris</name>
    <dbReference type="NCBI Taxonomy" id="525917"/>
    <lineage>
        <taxon>Bacteria</taxon>
        <taxon>Pseudomonadati</taxon>
        <taxon>Pseudomonadota</taxon>
        <taxon>Gammaproteobacteria</taxon>
        <taxon>Thiotrichales</taxon>
        <taxon>Thiotrichaceae</taxon>
        <taxon>Thiothrix</taxon>
    </lineage>
</organism>
<gene>
    <name evidence="1" type="ORF">BWK73_29845</name>
</gene>
<accession>A0A1Y1QJ06</accession>
<dbReference type="Proteomes" id="UP000192491">
    <property type="component" value="Unassembled WGS sequence"/>
</dbReference>
<sequence>MFNLSNLKIVKGDSRDSCGYSFVGIKRDSKTNDLEFWLPLNFNNFPENNHEEIQKFFFKLYKTLKIFTKNQKQTIHNSKNDRDGLLKASGGLKISYQNSEEIICYGKIAMLESIIDACDEMAIASIIRKSINSSDLKFDQINKYFDKAIYSQEDDSFYIENMQSERNLISINSTSVIELFCFIYSEIKKELSEENEISNEVNYLSLKFKETHLTSTSSIFGEAFDHTIGILKQVLDDIHRMTSYKDGDFWLFFDAIEKFLYGEYFPNEDTGEYWGINNFWAIWEDMCQTYSFAHERECIAYADSQKHGNELIGAYGRKIYLNKKLLSENIFYLEYQNKKRYIRPDTVIINKSNAVHNFDDEDLKRLMKCTITTLSTNSKRNKEEIKIVLTPTNDILSIGWTTKLIDQLNKFTKRKKYGYSATFDQFDKGDYNSALQKTIEIYKSRTKDTSNTKIIDYKYHSEIEFDKKNDKLAGDIKKQHVYELALKAWSHENDMSYHHEFIIPFFDEETHELRIELAQPEILKNSKITLIGFNFSIIQDFYIKHEVQ</sequence>
<name>A0A1Y1QJ06_9GAMM</name>
<evidence type="ECO:0000313" key="2">
    <source>
        <dbReference type="Proteomes" id="UP000192491"/>
    </source>
</evidence>
<comment type="caution">
    <text evidence="1">The sequence shown here is derived from an EMBL/GenBank/DDBJ whole genome shotgun (WGS) entry which is preliminary data.</text>
</comment>
<dbReference type="AlphaFoldDB" id="A0A1Y1QJ06"/>
<proteinExistence type="predicted"/>
<evidence type="ECO:0000313" key="1">
    <source>
        <dbReference type="EMBL" id="OQX06830.1"/>
    </source>
</evidence>
<dbReference type="EMBL" id="MTEJ01000229">
    <property type="protein sequence ID" value="OQX06830.1"/>
    <property type="molecule type" value="Genomic_DNA"/>
</dbReference>
<protein>
    <submittedName>
        <fullName evidence="1">Uncharacterized protein</fullName>
    </submittedName>
</protein>
<reference evidence="1 2" key="1">
    <citation type="submission" date="2017-01" db="EMBL/GenBank/DDBJ databases">
        <title>Novel large sulfur bacteria in the metagenomes of groundwater-fed chemosynthetic microbial mats in the Lake Huron basin.</title>
        <authorList>
            <person name="Sharrar A.M."/>
            <person name="Flood B.E."/>
            <person name="Bailey J.V."/>
            <person name="Jones D.S."/>
            <person name="Biddanda B."/>
            <person name="Ruberg S.A."/>
            <person name="Marcus D.N."/>
            <person name="Dick G.J."/>
        </authorList>
    </citation>
    <scope>NUCLEOTIDE SEQUENCE [LARGE SCALE GENOMIC DNA]</scope>
    <source>
        <strain evidence="1">A8</strain>
    </source>
</reference>